<dbReference type="EMBL" id="CASHTH010002073">
    <property type="protein sequence ID" value="CAI8024404.1"/>
    <property type="molecule type" value="Genomic_DNA"/>
</dbReference>
<accession>A0AA35S725</accession>
<evidence type="ECO:0000313" key="1">
    <source>
        <dbReference type="EMBL" id="CAI8024404.1"/>
    </source>
</evidence>
<dbReference type="AlphaFoldDB" id="A0AA35S725"/>
<feature type="non-terminal residue" evidence="1">
    <location>
        <position position="1"/>
    </location>
</feature>
<reference evidence="1" key="1">
    <citation type="submission" date="2023-03" db="EMBL/GenBank/DDBJ databases">
        <authorList>
            <person name="Steffen K."/>
            <person name="Cardenas P."/>
        </authorList>
    </citation>
    <scope>NUCLEOTIDE SEQUENCE</scope>
</reference>
<protein>
    <submittedName>
        <fullName evidence="1">Citramalyl-CoA lyase, mitochondrial</fullName>
    </submittedName>
</protein>
<keyword evidence="1" id="KW-0456">Lyase</keyword>
<dbReference type="Gene3D" id="3.20.20.60">
    <property type="entry name" value="Phosphoenolpyruvate-binding domains"/>
    <property type="match status" value="1"/>
</dbReference>
<proteinExistence type="predicted"/>
<evidence type="ECO:0000313" key="2">
    <source>
        <dbReference type="Proteomes" id="UP001174909"/>
    </source>
</evidence>
<dbReference type="PANTHER" id="PTHR11105">
    <property type="entry name" value="CITRATE LYASE SUBUNIT BETA-RELATED"/>
    <property type="match status" value="1"/>
</dbReference>
<sequence length="64" mass="7216">VIHAAQVPVVQEAFSPSEERVQWASRLISAFNHHQHPGHGAFVYEGHMIDRPLLLQAQNILSLH</sequence>
<dbReference type="GO" id="GO:0047777">
    <property type="term" value="F:(S)-citramalyl-CoA lyase activity"/>
    <property type="evidence" value="ECO:0007669"/>
    <property type="project" value="TreeGrafter"/>
</dbReference>
<dbReference type="InterPro" id="IPR040186">
    <property type="entry name" value="Citramalyl-CoA_lyase"/>
</dbReference>
<dbReference type="PANTHER" id="PTHR11105:SF0">
    <property type="entry name" value="CITRAMALYL-COA LYASE, MITOCHONDRIAL"/>
    <property type="match status" value="1"/>
</dbReference>
<dbReference type="InterPro" id="IPR040442">
    <property type="entry name" value="Pyrv_kinase-like_dom_sf"/>
</dbReference>
<feature type="non-terminal residue" evidence="1">
    <location>
        <position position="64"/>
    </location>
</feature>
<keyword evidence="2" id="KW-1185">Reference proteome</keyword>
<name>A0AA35S725_GEOBA</name>
<dbReference type="GO" id="GO:0106064">
    <property type="term" value="P:regulation of cobalamin metabolic process"/>
    <property type="evidence" value="ECO:0007669"/>
    <property type="project" value="TreeGrafter"/>
</dbReference>
<dbReference type="Proteomes" id="UP001174909">
    <property type="component" value="Unassembled WGS sequence"/>
</dbReference>
<comment type="caution">
    <text evidence="1">The sequence shown here is derived from an EMBL/GenBank/DDBJ whole genome shotgun (WGS) entry which is preliminary data.</text>
</comment>
<organism evidence="1 2">
    <name type="scientific">Geodia barretti</name>
    <name type="common">Barrett's horny sponge</name>
    <dbReference type="NCBI Taxonomy" id="519541"/>
    <lineage>
        <taxon>Eukaryota</taxon>
        <taxon>Metazoa</taxon>
        <taxon>Porifera</taxon>
        <taxon>Demospongiae</taxon>
        <taxon>Heteroscleromorpha</taxon>
        <taxon>Tetractinellida</taxon>
        <taxon>Astrophorina</taxon>
        <taxon>Geodiidae</taxon>
        <taxon>Geodia</taxon>
    </lineage>
</organism>
<gene>
    <name evidence="1" type="ORF">GBAR_LOCUS14173</name>
</gene>